<evidence type="ECO:0000313" key="2">
    <source>
        <dbReference type="Proteomes" id="UP000596202"/>
    </source>
</evidence>
<accession>A0A9Q7E9Y5</accession>
<gene>
    <name evidence="1" type="ORF">I6I88_13700</name>
</gene>
<dbReference type="GeneID" id="93528723"/>
<dbReference type="EMBL" id="CP068108">
    <property type="protein sequence ID" value="QQT99253.1"/>
    <property type="molecule type" value="Genomic_DNA"/>
</dbReference>
<sequence>MIEIGEKSRGYKKTGQCIVLKTTNYADKGGIGFVIQNKKGDKNKKAS</sequence>
<proteinExistence type="predicted"/>
<dbReference type="RefSeq" id="WP_002987117.1">
    <property type="nucleotide sequence ID" value="NZ_CP068108.1"/>
</dbReference>
<name>A0A9Q7E9Y5_MYROD</name>
<dbReference type="Proteomes" id="UP000596202">
    <property type="component" value="Chromosome"/>
</dbReference>
<dbReference type="AlphaFoldDB" id="A0A9Q7E9Y5"/>
<reference evidence="1 2" key="1">
    <citation type="submission" date="2021-01" db="EMBL/GenBank/DDBJ databases">
        <title>FDA dAtabase for Regulatory Grade micrObial Sequences (FDA-ARGOS): Supporting development and validation of Infectious Disease Dx tests.</title>
        <authorList>
            <person name="Sproer C."/>
            <person name="Gronow S."/>
            <person name="Severitt S."/>
            <person name="Schroder I."/>
            <person name="Tallon L."/>
            <person name="Sadzewicz L."/>
            <person name="Zhao X."/>
            <person name="Boylan J."/>
            <person name="Ott S."/>
            <person name="Bowen H."/>
            <person name="Vavikolanu K."/>
            <person name="Mehta A."/>
            <person name="Aluvathingal J."/>
            <person name="Nadendla S."/>
            <person name="Lowell S."/>
            <person name="Myers T."/>
            <person name="Yan Y."/>
            <person name="Sichtig H."/>
        </authorList>
    </citation>
    <scope>NUCLEOTIDE SEQUENCE [LARGE SCALE GENOMIC DNA]</scope>
    <source>
        <strain evidence="1 2">FDAARGOS_1131</strain>
    </source>
</reference>
<protein>
    <submittedName>
        <fullName evidence="1">Uncharacterized protein</fullName>
    </submittedName>
</protein>
<organism evidence="1 2">
    <name type="scientific">Myroides odoratus</name>
    <name type="common">Flavobacterium odoratum</name>
    <dbReference type="NCBI Taxonomy" id="256"/>
    <lineage>
        <taxon>Bacteria</taxon>
        <taxon>Pseudomonadati</taxon>
        <taxon>Bacteroidota</taxon>
        <taxon>Flavobacteriia</taxon>
        <taxon>Flavobacteriales</taxon>
        <taxon>Flavobacteriaceae</taxon>
        <taxon>Myroides</taxon>
    </lineage>
</organism>
<evidence type="ECO:0000313" key="1">
    <source>
        <dbReference type="EMBL" id="QQT99253.1"/>
    </source>
</evidence>